<proteinExistence type="predicted"/>
<dbReference type="KEGG" id="spir:CWM47_21065"/>
<protein>
    <submittedName>
        <fullName evidence="1">Uncharacterized protein</fullName>
    </submittedName>
</protein>
<reference evidence="1 2" key="1">
    <citation type="submission" date="2017-11" db="EMBL/GenBank/DDBJ databases">
        <title>Taxonomic description and genome sequences of Spirosoma HA7 sp. nov., isolated from pollen microhabitat of Corylus avellana.</title>
        <authorList>
            <person name="Ambika Manirajan B."/>
            <person name="Suarez C."/>
            <person name="Ratering S."/>
            <person name="Geissler-Plaum R."/>
            <person name="Cardinale M."/>
            <person name="Sylvia S."/>
        </authorList>
    </citation>
    <scope>NUCLEOTIDE SEQUENCE [LARGE SCALE GENOMIC DNA]</scope>
    <source>
        <strain evidence="1 2">HA7</strain>
    </source>
</reference>
<dbReference type="OrthoDB" id="1233889at2"/>
<sequence>MGLFDFFKTKSLKGNHSIIALSSFRAYYLYGFTQQPNQVAPDKQLFGELYRLVIGDSGGIAISNSFHPYFIVNPKGTTVWNAAYVMVYTNDNKAEVFDSIRTQKAICTLDLSPLFKEVNVWPDTRLTYEENPLFETYSPFVIPFLVDSQDRVPRWDTEIAQRVGQQGHATDYVEQVTNSIQFFMAEPSFVIGFDEFDEQNPSGLITNFINCKPMFTGL</sequence>
<dbReference type="Proteomes" id="UP000232883">
    <property type="component" value="Chromosome"/>
</dbReference>
<gene>
    <name evidence="1" type="ORF">CWM47_21065</name>
</gene>
<dbReference type="RefSeq" id="WP_100990167.1">
    <property type="nucleotide sequence ID" value="NZ_CP025096.1"/>
</dbReference>
<evidence type="ECO:0000313" key="1">
    <source>
        <dbReference type="EMBL" id="AUD04101.1"/>
    </source>
</evidence>
<accession>A0A2K8Z2M2</accession>
<keyword evidence="2" id="KW-1185">Reference proteome</keyword>
<organism evidence="1 2">
    <name type="scientific">Spirosoma pollinicola</name>
    <dbReference type="NCBI Taxonomy" id="2057025"/>
    <lineage>
        <taxon>Bacteria</taxon>
        <taxon>Pseudomonadati</taxon>
        <taxon>Bacteroidota</taxon>
        <taxon>Cytophagia</taxon>
        <taxon>Cytophagales</taxon>
        <taxon>Cytophagaceae</taxon>
        <taxon>Spirosoma</taxon>
    </lineage>
</organism>
<dbReference type="EMBL" id="CP025096">
    <property type="protein sequence ID" value="AUD04101.1"/>
    <property type="molecule type" value="Genomic_DNA"/>
</dbReference>
<dbReference type="AlphaFoldDB" id="A0A2K8Z2M2"/>
<name>A0A2K8Z2M2_9BACT</name>
<evidence type="ECO:0000313" key="2">
    <source>
        <dbReference type="Proteomes" id="UP000232883"/>
    </source>
</evidence>